<keyword evidence="2" id="KW-0677">Repeat</keyword>
<feature type="repeat" description="PPR" evidence="3">
    <location>
        <begin position="161"/>
        <end position="195"/>
    </location>
</feature>
<dbReference type="PANTHER" id="PTHR47936:SF5">
    <property type="entry name" value="PENTACOTRIPEPTIDE-REPEAT REGION OF PRORP DOMAIN-CONTAINING PROTEIN"/>
    <property type="match status" value="1"/>
</dbReference>
<dbReference type="KEGG" id="qsa:O6P43_031744"/>
<dbReference type="Gene3D" id="1.25.40.10">
    <property type="entry name" value="Tetratricopeptide repeat domain"/>
    <property type="match status" value="2"/>
</dbReference>
<feature type="repeat" description="PPR" evidence="3">
    <location>
        <begin position="126"/>
        <end position="160"/>
    </location>
</feature>
<reference evidence="4" key="1">
    <citation type="journal article" date="2023" name="Science">
        <title>Elucidation of the pathway for biosynthesis of saponin adjuvants from the soapbark tree.</title>
        <authorList>
            <person name="Reed J."/>
            <person name="Orme A."/>
            <person name="El-Demerdash A."/>
            <person name="Owen C."/>
            <person name="Martin L.B.B."/>
            <person name="Misra R.C."/>
            <person name="Kikuchi S."/>
            <person name="Rejzek M."/>
            <person name="Martin A.C."/>
            <person name="Harkess A."/>
            <person name="Leebens-Mack J."/>
            <person name="Louveau T."/>
            <person name="Stephenson M.J."/>
            <person name="Osbourn A."/>
        </authorList>
    </citation>
    <scope>NUCLEOTIDE SEQUENCE</scope>
    <source>
        <strain evidence="4">S10</strain>
    </source>
</reference>
<dbReference type="InterPro" id="IPR011990">
    <property type="entry name" value="TPR-like_helical_dom_sf"/>
</dbReference>
<dbReference type="Proteomes" id="UP001163823">
    <property type="component" value="Chromosome 13"/>
</dbReference>
<dbReference type="GO" id="GO:0031930">
    <property type="term" value="P:mitochondria-nucleus signaling pathway"/>
    <property type="evidence" value="ECO:0007669"/>
    <property type="project" value="TreeGrafter"/>
</dbReference>
<comment type="caution">
    <text evidence="4">The sequence shown here is derived from an EMBL/GenBank/DDBJ whole genome shotgun (WGS) entry which is preliminary data.</text>
</comment>
<feature type="repeat" description="PPR" evidence="3">
    <location>
        <begin position="56"/>
        <end position="90"/>
    </location>
</feature>
<evidence type="ECO:0000313" key="4">
    <source>
        <dbReference type="EMBL" id="KAJ7946874.1"/>
    </source>
</evidence>
<dbReference type="EMBL" id="JARAOO010000013">
    <property type="protein sequence ID" value="KAJ7946874.1"/>
    <property type="molecule type" value="Genomic_DNA"/>
</dbReference>
<gene>
    <name evidence="4" type="ORF">O6P43_031744</name>
</gene>
<accession>A0AAD7P9Q4</accession>
<dbReference type="AlphaFoldDB" id="A0AAD7P9Q4"/>
<sequence length="274" mass="30868">MFENAQKVFDEMPERECTRTVLSMNALLAASVHSKKFDMVGALFKELPMKLSVEPDSVSYNTVIKAFCEMGSFDSAVSMLDEMESKGLEPDLITFNTLLNGLYGKGRFSDGEKIWNRMNEKNVVANIRSYNSKLQGLAAEKKTKEAVDLLEEMRNKGLKPDVFSFNSIIKGFVNEGNLEDATRWYSEIGNSGYDPDKRTFASLVPFLCGKGDLKTAFEVCNEIFICHCLVDTALMQLVVNSLVKQSKIEEAKKIVHLGKTNRYCRYKLTLPSDE</sequence>
<dbReference type="PANTHER" id="PTHR47936">
    <property type="entry name" value="PPR_LONG DOMAIN-CONTAINING PROTEIN"/>
    <property type="match status" value="1"/>
</dbReference>
<organism evidence="4 5">
    <name type="scientific">Quillaja saponaria</name>
    <name type="common">Soap bark tree</name>
    <dbReference type="NCBI Taxonomy" id="32244"/>
    <lineage>
        <taxon>Eukaryota</taxon>
        <taxon>Viridiplantae</taxon>
        <taxon>Streptophyta</taxon>
        <taxon>Embryophyta</taxon>
        <taxon>Tracheophyta</taxon>
        <taxon>Spermatophyta</taxon>
        <taxon>Magnoliopsida</taxon>
        <taxon>eudicotyledons</taxon>
        <taxon>Gunneridae</taxon>
        <taxon>Pentapetalae</taxon>
        <taxon>rosids</taxon>
        <taxon>fabids</taxon>
        <taxon>Fabales</taxon>
        <taxon>Quillajaceae</taxon>
        <taxon>Quillaja</taxon>
    </lineage>
</organism>
<dbReference type="NCBIfam" id="TIGR00756">
    <property type="entry name" value="PPR"/>
    <property type="match status" value="4"/>
</dbReference>
<protein>
    <submittedName>
        <fullName evidence="4">Pentatricopeptide repeat</fullName>
    </submittedName>
</protein>
<dbReference type="GO" id="GO:0009507">
    <property type="term" value="C:chloroplast"/>
    <property type="evidence" value="ECO:0007669"/>
    <property type="project" value="TreeGrafter"/>
</dbReference>
<name>A0AAD7P9Q4_QUISA</name>
<evidence type="ECO:0000313" key="5">
    <source>
        <dbReference type="Proteomes" id="UP001163823"/>
    </source>
</evidence>
<evidence type="ECO:0000256" key="3">
    <source>
        <dbReference type="PROSITE-ProRule" id="PRU00708"/>
    </source>
</evidence>
<proteinExistence type="inferred from homology"/>
<evidence type="ECO:0000256" key="1">
    <source>
        <dbReference type="ARBA" id="ARBA00007626"/>
    </source>
</evidence>
<comment type="similarity">
    <text evidence="1">Belongs to the PPR family. P subfamily.</text>
</comment>
<dbReference type="InterPro" id="IPR002885">
    <property type="entry name" value="PPR_rpt"/>
</dbReference>
<keyword evidence="5" id="KW-1185">Reference proteome</keyword>
<feature type="repeat" description="PPR" evidence="3">
    <location>
        <begin position="91"/>
        <end position="125"/>
    </location>
</feature>
<dbReference type="Pfam" id="PF13041">
    <property type="entry name" value="PPR_2"/>
    <property type="match status" value="2"/>
</dbReference>
<dbReference type="PROSITE" id="PS51375">
    <property type="entry name" value="PPR"/>
    <property type="match status" value="4"/>
</dbReference>
<dbReference type="GO" id="GO:0010019">
    <property type="term" value="P:chloroplast-nucleus signaling pathway"/>
    <property type="evidence" value="ECO:0007669"/>
    <property type="project" value="TreeGrafter"/>
</dbReference>
<evidence type="ECO:0000256" key="2">
    <source>
        <dbReference type="ARBA" id="ARBA00022737"/>
    </source>
</evidence>